<dbReference type="AlphaFoldDB" id="A0A7R9HK17"/>
<name>A0A7R9HK17_9NEOP</name>
<reference evidence="3" key="1">
    <citation type="submission" date="2020-11" db="EMBL/GenBank/DDBJ databases">
        <authorList>
            <person name="Tran Van P."/>
        </authorList>
    </citation>
    <scope>NUCLEOTIDE SEQUENCE</scope>
</reference>
<gene>
    <name evidence="3" type="ORF">TMSB3V08_LOCUS2199</name>
</gene>
<proteinExistence type="predicted"/>
<dbReference type="GO" id="GO:0016477">
    <property type="term" value="P:cell migration"/>
    <property type="evidence" value="ECO:0007669"/>
    <property type="project" value="TreeGrafter"/>
</dbReference>
<dbReference type="EMBL" id="OB792917">
    <property type="protein sequence ID" value="CAD7425283.1"/>
    <property type="molecule type" value="Genomic_DNA"/>
</dbReference>
<feature type="compositionally biased region" description="Basic and acidic residues" evidence="1">
    <location>
        <begin position="1"/>
        <end position="17"/>
    </location>
</feature>
<dbReference type="InterPro" id="IPR010472">
    <property type="entry name" value="FH3_dom"/>
</dbReference>
<dbReference type="GO" id="GO:0030866">
    <property type="term" value="P:cortical actin cytoskeleton organization"/>
    <property type="evidence" value="ECO:0007669"/>
    <property type="project" value="TreeGrafter"/>
</dbReference>
<feature type="region of interest" description="Disordered" evidence="1">
    <location>
        <begin position="1"/>
        <end position="21"/>
    </location>
</feature>
<dbReference type="GO" id="GO:0005829">
    <property type="term" value="C:cytosol"/>
    <property type="evidence" value="ECO:0007669"/>
    <property type="project" value="TreeGrafter"/>
</dbReference>
<dbReference type="SUPFAM" id="SSF48371">
    <property type="entry name" value="ARM repeat"/>
    <property type="match status" value="1"/>
</dbReference>
<dbReference type="InterPro" id="IPR043592">
    <property type="entry name" value="FMNL_animal"/>
</dbReference>
<sequence length="297" mass="33054">MDRRRDQMSPEQLPDRHLHPHYRRHTHLKARNKLYLRGKDPCEPNPLDEVITGLTSTLLSHSFVQEFVGDPLDGVTLLLELLRAVQLSQAAQQARCPPPLLRRVLLDEHSCLQCLKSCLRCPDAARRLSSSPAGLFTLAVCIMSNVSKSRVVALEVRTCDLLTRACEPPGCGHTPVSEALSTLRLRFGEPVRFRFLVGMLISAGGCPELQAAGLRFLNTFLDTAPSQQHRLYLQAELEQAGFTTAAIRKKCVESSRITHDGYPSLEAGEAKQQLAEFHNVWRSSCLTTPHRLTGGYG</sequence>
<organism evidence="3">
    <name type="scientific">Timema monikensis</name>
    <dbReference type="NCBI Taxonomy" id="170555"/>
    <lineage>
        <taxon>Eukaryota</taxon>
        <taxon>Metazoa</taxon>
        <taxon>Ecdysozoa</taxon>
        <taxon>Arthropoda</taxon>
        <taxon>Hexapoda</taxon>
        <taxon>Insecta</taxon>
        <taxon>Pterygota</taxon>
        <taxon>Neoptera</taxon>
        <taxon>Polyneoptera</taxon>
        <taxon>Phasmatodea</taxon>
        <taxon>Timematodea</taxon>
        <taxon>Timematoidea</taxon>
        <taxon>Timematidae</taxon>
        <taxon>Timema</taxon>
    </lineage>
</organism>
<dbReference type="InterPro" id="IPR014768">
    <property type="entry name" value="GBD/FH3_dom"/>
</dbReference>
<dbReference type="GO" id="GO:0051015">
    <property type="term" value="F:actin filament binding"/>
    <property type="evidence" value="ECO:0007669"/>
    <property type="project" value="TreeGrafter"/>
</dbReference>
<dbReference type="InterPro" id="IPR011989">
    <property type="entry name" value="ARM-like"/>
</dbReference>
<dbReference type="PROSITE" id="PS51232">
    <property type="entry name" value="GBD_FH3"/>
    <property type="match status" value="1"/>
</dbReference>
<feature type="domain" description="GBD/FH3" evidence="2">
    <location>
        <begin position="1"/>
        <end position="297"/>
    </location>
</feature>
<evidence type="ECO:0000259" key="2">
    <source>
        <dbReference type="PROSITE" id="PS51232"/>
    </source>
</evidence>
<dbReference type="Gene3D" id="1.25.10.10">
    <property type="entry name" value="Leucine-rich Repeat Variant"/>
    <property type="match status" value="1"/>
</dbReference>
<accession>A0A7R9HK17</accession>
<dbReference type="PANTHER" id="PTHR45857:SF9">
    <property type="entry name" value="MULTIPLE WING HAIRS, ISOFORM C"/>
    <property type="match status" value="1"/>
</dbReference>
<evidence type="ECO:0000313" key="3">
    <source>
        <dbReference type="EMBL" id="CAD7425283.1"/>
    </source>
</evidence>
<protein>
    <recommendedName>
        <fullName evidence="2">GBD/FH3 domain-containing protein</fullName>
    </recommendedName>
</protein>
<dbReference type="PANTHER" id="PTHR45857">
    <property type="entry name" value="FORMIN-LIKE PROTEIN"/>
    <property type="match status" value="1"/>
</dbReference>
<evidence type="ECO:0000256" key="1">
    <source>
        <dbReference type="SAM" id="MobiDB-lite"/>
    </source>
</evidence>
<dbReference type="GO" id="GO:0008360">
    <property type="term" value="P:regulation of cell shape"/>
    <property type="evidence" value="ECO:0007669"/>
    <property type="project" value="TreeGrafter"/>
</dbReference>
<dbReference type="Pfam" id="PF06367">
    <property type="entry name" value="Drf_FH3"/>
    <property type="match status" value="1"/>
</dbReference>
<dbReference type="InterPro" id="IPR016024">
    <property type="entry name" value="ARM-type_fold"/>
</dbReference>